<dbReference type="InterPro" id="IPR036102">
    <property type="entry name" value="OsmC/Ohrsf"/>
</dbReference>
<dbReference type="SUPFAM" id="SSF52540">
    <property type="entry name" value="P-loop containing nucleoside triphosphate hydrolases"/>
    <property type="match status" value="1"/>
</dbReference>
<dbReference type="InterPro" id="IPR003718">
    <property type="entry name" value="OsmC/Ohr_fam"/>
</dbReference>
<name>A0A2H1GZ48_ZYMTR</name>
<dbReference type="InterPro" id="IPR027417">
    <property type="entry name" value="P-loop_NTPase"/>
</dbReference>
<dbReference type="Gene3D" id="3.30.300.20">
    <property type="match status" value="1"/>
</dbReference>
<reference evidence="2" key="1">
    <citation type="submission" date="2017-05" db="EMBL/GenBank/DDBJ databases">
        <authorList>
            <person name="Song R."/>
            <person name="Chenine A.L."/>
            <person name="Ruprecht R.M."/>
        </authorList>
    </citation>
    <scope>NUCLEOTIDE SEQUENCE [LARGE SCALE GENOMIC DNA]</scope>
</reference>
<proteinExistence type="predicted"/>
<evidence type="ECO:0000313" key="2">
    <source>
        <dbReference type="Proteomes" id="UP000245764"/>
    </source>
</evidence>
<evidence type="ECO:0000313" key="1">
    <source>
        <dbReference type="EMBL" id="SMR58844.1"/>
    </source>
</evidence>
<dbReference type="InterPro" id="IPR052924">
    <property type="entry name" value="OsmC/Ohr_hydroprdx_reductase"/>
</dbReference>
<dbReference type="AlphaFoldDB" id="A0A2H1GZ48"/>
<dbReference type="SUPFAM" id="SSF82784">
    <property type="entry name" value="OsmC-like"/>
    <property type="match status" value="1"/>
</dbReference>
<organism evidence="1 2">
    <name type="scientific">Zymoseptoria tritici ST99CH_1E4</name>
    <dbReference type="NCBI Taxonomy" id="1276532"/>
    <lineage>
        <taxon>Eukaryota</taxon>
        <taxon>Fungi</taxon>
        <taxon>Dikarya</taxon>
        <taxon>Ascomycota</taxon>
        <taxon>Pezizomycotina</taxon>
        <taxon>Dothideomycetes</taxon>
        <taxon>Dothideomycetidae</taxon>
        <taxon>Mycosphaerellales</taxon>
        <taxon>Mycosphaerellaceae</taxon>
        <taxon>Zymoseptoria</taxon>
    </lineage>
</organism>
<accession>A0A2H1GZ48</accession>
<sequence>MFAIRSSRGFVGFATGPRLTKAVTRGFATTLARKSTIPFEIRGTGDGVAQEVSVKNSSHKLTTDAYPAFGGKDAAPSPLHFNLTSLSSCTQVTGSLVAKDLGINLGKWDVEVAGHLDPSVLTQGVEGNANWKAISLKVRVDAEASKVDFEKFASETERRCPVTQLLSTCKTLDHVLNGSELLRGHEAPWAYLLHMQANTTHNLHDTVIEQVPAAVGRVMDEVLGQGRDKMCRYDCATPADVQKVMANIARATVVNQHPVPSIWPFVEHMNVYMMNEFLATGLTLVDTPGLGDENLWVQLTTDTAMTNAGMMVLVHDHARPNGQAVLDQAIPQCVNRGKISTTIMVLTKMDEITVPPEDDRTALSVAQLNRLQTVEQAVADCQRLFTEATRAPVLLSEDDDASAAGLRAARATKDAALKSLSQARRERTACAINIFIDKHRNLLREKVDDPTIIRKRALKVIHISNKQYFSADPDAQVPLADTGIPRLRAELWRFAHKDHLSHLKSVMRQLSLALLGIDAVLNHAPSVRKESMRPKLRDQLDDEPELSVSFFQDLFNAHAAQPMLASSASYTTGMIDVIDKFPGRFKAQTIMTLLKKDGVFKPKVFSDDAFQWWDTLLACYGTAGFKKYEEAFETHFEDVCSSMSELGVTNGFDPTKFNAVVGLRAQQLDAEIRAIWNTFIGTTDALDDNLMGYRAPNLLQLAHQPAYADASKIIGQRKGKPVKAGFTASTGKNVTKLNPTYNVTVLSKDGVVSINGPKLK</sequence>
<dbReference type="InterPro" id="IPR015946">
    <property type="entry name" value="KH_dom-like_a/b"/>
</dbReference>
<dbReference type="PANTHER" id="PTHR35368:SF1">
    <property type="entry name" value="HYDROPEROXIDE REDUCTASE"/>
    <property type="match status" value="1"/>
</dbReference>
<dbReference type="PANTHER" id="PTHR35368">
    <property type="entry name" value="HYDROPEROXIDE REDUCTASE"/>
    <property type="match status" value="1"/>
</dbReference>
<protein>
    <submittedName>
        <fullName evidence="1">Uncharacterized protein</fullName>
    </submittedName>
</protein>
<gene>
    <name evidence="1" type="ORF">ZT1E4_G9579</name>
</gene>
<dbReference type="EMBL" id="LT854262">
    <property type="protein sequence ID" value="SMR58844.1"/>
    <property type="molecule type" value="Genomic_DNA"/>
</dbReference>
<dbReference type="Proteomes" id="UP000245764">
    <property type="component" value="Chromosome 10"/>
</dbReference>
<dbReference type="Gene3D" id="3.40.50.300">
    <property type="entry name" value="P-loop containing nucleotide triphosphate hydrolases"/>
    <property type="match status" value="1"/>
</dbReference>
<dbReference type="Pfam" id="PF02566">
    <property type="entry name" value="OsmC"/>
    <property type="match status" value="1"/>
</dbReference>